<evidence type="ECO:0000256" key="2">
    <source>
        <dbReference type="ARBA" id="ARBA00004962"/>
    </source>
</evidence>
<name>A5GBL3_GEOUR</name>
<dbReference type="CDD" id="cd01561">
    <property type="entry name" value="CBS_like"/>
    <property type="match status" value="1"/>
</dbReference>
<comment type="pathway">
    <text evidence="2">Amino-acid biosynthesis; L-cysteine biosynthesis; L-cysteine from L-serine: step 2/2.</text>
</comment>
<dbReference type="InterPro" id="IPR005856">
    <property type="entry name" value="Cys_synth"/>
</dbReference>
<dbReference type="EMBL" id="CP000698">
    <property type="protein sequence ID" value="ABQ25030.1"/>
    <property type="molecule type" value="Genomic_DNA"/>
</dbReference>
<protein>
    <recommendedName>
        <fullName evidence="4">cysteine synthase</fullName>
        <ecNumber evidence="4">2.5.1.47</ecNumber>
    </recommendedName>
</protein>
<keyword evidence="6 13" id="KW-0808">Transferase</keyword>
<dbReference type="EC" id="2.5.1.47" evidence="4"/>
<reference evidence="13 14" key="1">
    <citation type="submission" date="2007-05" db="EMBL/GenBank/DDBJ databases">
        <title>Complete sequence of Geobacter uraniireducens Rf4.</title>
        <authorList>
            <consortium name="US DOE Joint Genome Institute"/>
            <person name="Copeland A."/>
            <person name="Lucas S."/>
            <person name="Lapidus A."/>
            <person name="Barry K."/>
            <person name="Detter J.C."/>
            <person name="Glavina del Rio T."/>
            <person name="Hammon N."/>
            <person name="Israni S."/>
            <person name="Dalin E."/>
            <person name="Tice H."/>
            <person name="Pitluck S."/>
            <person name="Chertkov O."/>
            <person name="Brettin T."/>
            <person name="Bruce D."/>
            <person name="Han C."/>
            <person name="Schmutz J."/>
            <person name="Larimer F."/>
            <person name="Land M."/>
            <person name="Hauser L."/>
            <person name="Kyrpides N."/>
            <person name="Mikhailova N."/>
            <person name="Shelobolina E."/>
            <person name="Aklujkar M."/>
            <person name="Lovley D."/>
            <person name="Richardson P."/>
        </authorList>
    </citation>
    <scope>NUCLEOTIDE SEQUENCE [LARGE SCALE GENOMIC DNA]</scope>
    <source>
        <strain evidence="13 14">Rf4</strain>
    </source>
</reference>
<evidence type="ECO:0000256" key="7">
    <source>
        <dbReference type="ARBA" id="ARBA00022898"/>
    </source>
</evidence>
<keyword evidence="7 10" id="KW-0663">Pyridoxal phosphate</keyword>
<dbReference type="FunFam" id="3.40.50.1100:FF:000006">
    <property type="entry name" value="Cysteine synthase"/>
    <property type="match status" value="1"/>
</dbReference>
<dbReference type="HOGENOM" id="CLU_021018_1_0_7"/>
<evidence type="ECO:0000259" key="12">
    <source>
        <dbReference type="Pfam" id="PF00291"/>
    </source>
</evidence>
<dbReference type="InterPro" id="IPR001216">
    <property type="entry name" value="P-phosphate_BS"/>
</dbReference>
<evidence type="ECO:0000256" key="6">
    <source>
        <dbReference type="ARBA" id="ARBA00022679"/>
    </source>
</evidence>
<dbReference type="Proteomes" id="UP000006695">
    <property type="component" value="Chromosome"/>
</dbReference>
<proteinExistence type="inferred from homology"/>
<gene>
    <name evidence="13" type="ordered locus">Gura_0822</name>
</gene>
<dbReference type="AlphaFoldDB" id="A5GBL3"/>
<accession>A5GBL3</accession>
<dbReference type="PROSITE" id="PS00901">
    <property type="entry name" value="CYS_SYNTHASE"/>
    <property type="match status" value="1"/>
</dbReference>
<dbReference type="KEGG" id="gur:Gura_0822"/>
<dbReference type="SUPFAM" id="SSF53686">
    <property type="entry name" value="Tryptophan synthase beta subunit-like PLP-dependent enzymes"/>
    <property type="match status" value="1"/>
</dbReference>
<keyword evidence="8" id="KW-0198">Cysteine biosynthesis</keyword>
<dbReference type="Pfam" id="PF00291">
    <property type="entry name" value="PALP"/>
    <property type="match status" value="1"/>
</dbReference>
<sequence length="307" mass="33240">MDNGSRTIATAVGNTPLIELAAINPNPRVRIFAKLEGNNPGGSVKDRPALYMLSKAEQYGELTHEKTVLEPTSGNTGIALAMFGAAKGYRVKLVMPACVSMERRSVLEAYGAEVVLSPADEATDGAIRLAHQILKEEPERYYMPNQYANPNNVLAHYETTGPEIYRQTGGEVDMFIAGMGTGGTLMGVGRYLKEQKPTVRIIGVEPRLGHKVQGLKNMKEAIVPEIYREEKLDGKITVEDEIAFETARQLAVREGLFVGMSSGAAVAGALEMAKTMESGTIVTLLPDRGDRYLSTSLFRSVCACCPP</sequence>
<feature type="binding site" evidence="10">
    <location>
        <position position="261"/>
    </location>
    <ligand>
        <name>pyridoxal 5'-phosphate</name>
        <dbReference type="ChEBI" id="CHEBI:597326"/>
    </ligand>
</feature>
<evidence type="ECO:0000256" key="5">
    <source>
        <dbReference type="ARBA" id="ARBA00022605"/>
    </source>
</evidence>
<comment type="similarity">
    <text evidence="3">Belongs to the cysteine synthase/cystathionine beta-synthase family.</text>
</comment>
<keyword evidence="5" id="KW-0028">Amino-acid biosynthesis</keyword>
<dbReference type="PANTHER" id="PTHR10314">
    <property type="entry name" value="CYSTATHIONINE BETA-SYNTHASE"/>
    <property type="match status" value="1"/>
</dbReference>
<evidence type="ECO:0000256" key="8">
    <source>
        <dbReference type="ARBA" id="ARBA00023192"/>
    </source>
</evidence>
<evidence type="ECO:0000256" key="3">
    <source>
        <dbReference type="ARBA" id="ARBA00007103"/>
    </source>
</evidence>
<dbReference type="InterPro" id="IPR036052">
    <property type="entry name" value="TrpB-like_PALP_sf"/>
</dbReference>
<comment type="catalytic activity">
    <reaction evidence="9">
        <text>O-acetyl-L-serine + hydrogen sulfide = L-cysteine + acetate</text>
        <dbReference type="Rhea" id="RHEA:14829"/>
        <dbReference type="ChEBI" id="CHEBI:29919"/>
        <dbReference type="ChEBI" id="CHEBI:30089"/>
        <dbReference type="ChEBI" id="CHEBI:35235"/>
        <dbReference type="ChEBI" id="CHEBI:58340"/>
        <dbReference type="EC" id="2.5.1.47"/>
    </reaction>
</comment>
<feature type="binding site" evidence="10">
    <location>
        <position position="75"/>
    </location>
    <ligand>
        <name>pyridoxal 5'-phosphate</name>
        <dbReference type="ChEBI" id="CHEBI:597326"/>
    </ligand>
</feature>
<evidence type="ECO:0000313" key="14">
    <source>
        <dbReference type="Proteomes" id="UP000006695"/>
    </source>
</evidence>
<feature type="modified residue" description="N6-(pyridoxal phosphate)lysine" evidence="11">
    <location>
        <position position="45"/>
    </location>
</feature>
<dbReference type="GO" id="GO:0006535">
    <property type="term" value="P:cysteine biosynthetic process from serine"/>
    <property type="evidence" value="ECO:0007669"/>
    <property type="project" value="InterPro"/>
</dbReference>
<dbReference type="InterPro" id="IPR001926">
    <property type="entry name" value="TrpB-like_PALP"/>
</dbReference>
<dbReference type="UniPathway" id="UPA00136">
    <property type="reaction ID" value="UER00200"/>
</dbReference>
<organism evidence="13 14">
    <name type="scientific">Geotalea uraniireducens (strain Rf4)</name>
    <name type="common">Geobacter uraniireducens</name>
    <dbReference type="NCBI Taxonomy" id="351605"/>
    <lineage>
        <taxon>Bacteria</taxon>
        <taxon>Pseudomonadati</taxon>
        <taxon>Thermodesulfobacteriota</taxon>
        <taxon>Desulfuromonadia</taxon>
        <taxon>Geobacterales</taxon>
        <taxon>Geobacteraceae</taxon>
        <taxon>Geotalea</taxon>
    </lineage>
</organism>
<dbReference type="STRING" id="351605.Gura_0822"/>
<evidence type="ECO:0000256" key="1">
    <source>
        <dbReference type="ARBA" id="ARBA00001933"/>
    </source>
</evidence>
<evidence type="ECO:0000256" key="10">
    <source>
        <dbReference type="PIRSR" id="PIRSR605856-50"/>
    </source>
</evidence>
<feature type="binding site" evidence="10">
    <location>
        <begin position="180"/>
        <end position="184"/>
    </location>
    <ligand>
        <name>pyridoxal 5'-phosphate</name>
        <dbReference type="ChEBI" id="CHEBI:597326"/>
    </ligand>
</feature>
<feature type="domain" description="Tryptophan synthase beta chain-like PALP" evidence="12">
    <location>
        <begin position="9"/>
        <end position="287"/>
    </location>
</feature>
<comment type="cofactor">
    <cofactor evidence="1 10">
        <name>pyridoxal 5'-phosphate</name>
        <dbReference type="ChEBI" id="CHEBI:597326"/>
    </cofactor>
</comment>
<evidence type="ECO:0000256" key="4">
    <source>
        <dbReference type="ARBA" id="ARBA00012681"/>
    </source>
</evidence>
<dbReference type="GO" id="GO:0004124">
    <property type="term" value="F:cysteine synthase activity"/>
    <property type="evidence" value="ECO:0007669"/>
    <property type="project" value="UniProtKB-EC"/>
</dbReference>
<evidence type="ECO:0000256" key="9">
    <source>
        <dbReference type="ARBA" id="ARBA00047931"/>
    </source>
</evidence>
<keyword evidence="14" id="KW-1185">Reference proteome</keyword>
<evidence type="ECO:0000256" key="11">
    <source>
        <dbReference type="PIRSR" id="PIRSR605856-51"/>
    </source>
</evidence>
<evidence type="ECO:0000313" key="13">
    <source>
        <dbReference type="EMBL" id="ABQ25030.1"/>
    </source>
</evidence>
<dbReference type="Gene3D" id="3.40.50.1100">
    <property type="match status" value="2"/>
</dbReference>
<dbReference type="NCBIfam" id="TIGR01136">
    <property type="entry name" value="cysKM"/>
    <property type="match status" value="1"/>
</dbReference>
<dbReference type="InterPro" id="IPR050214">
    <property type="entry name" value="Cys_Synth/Cystath_Beta-Synth"/>
</dbReference>
<dbReference type="OrthoDB" id="9815130at2"/>
<dbReference type="RefSeq" id="WP_011937754.1">
    <property type="nucleotide sequence ID" value="NC_009483.1"/>
</dbReference>